<proteinExistence type="predicted"/>
<dbReference type="PANTHER" id="PTHR33167:SF26">
    <property type="entry name" value="EXPRESSED PROTEIN"/>
    <property type="match status" value="1"/>
</dbReference>
<feature type="region of interest" description="Disordered" evidence="1">
    <location>
        <begin position="114"/>
        <end position="135"/>
    </location>
</feature>
<comment type="caution">
    <text evidence="2">The sequence shown here is derived from an EMBL/GenBank/DDBJ whole genome shotgun (WGS) entry which is preliminary data.</text>
</comment>
<keyword evidence="3" id="KW-1185">Reference proteome</keyword>
<dbReference type="EMBL" id="WJXA01000010">
    <property type="protein sequence ID" value="KAF7130658.1"/>
    <property type="molecule type" value="Genomic_DNA"/>
</dbReference>
<dbReference type="Proteomes" id="UP000626092">
    <property type="component" value="Unassembled WGS sequence"/>
</dbReference>
<dbReference type="PANTHER" id="PTHR33167">
    <property type="entry name" value="TRANSCRIPTION FACTOR, PUTATIVE (DUF863)-RELATED"/>
    <property type="match status" value="1"/>
</dbReference>
<evidence type="ECO:0000256" key="1">
    <source>
        <dbReference type="SAM" id="MobiDB-lite"/>
    </source>
</evidence>
<dbReference type="AlphaFoldDB" id="A0A834GI41"/>
<gene>
    <name evidence="2" type="ORF">RHSIM_Rhsim10G0102400</name>
</gene>
<accession>A0A834GI41</accession>
<evidence type="ECO:0000313" key="2">
    <source>
        <dbReference type="EMBL" id="KAF7130658.1"/>
    </source>
</evidence>
<sequence length="183" mass="21325">MEKLLKPYDREYMKMAMLKHEETFKHQVYELHRLYHIQKILMKSIENRRTNGSVNRERYWDSNHHNNNNICRNSRTGIDLEQPAEEYIAECDGNGELEIEDESEIKLTLGPSSYGRRKKAAQTTPGSSVSGTSFSSSCSAREEELLKGDKWTRNSSFGVEEELRIGRLELHPWLFQPLSLNMT</sequence>
<dbReference type="OrthoDB" id="666348at2759"/>
<name>A0A834GI41_RHOSS</name>
<protein>
    <submittedName>
        <fullName evidence="2">Uncharacterized protein</fullName>
    </submittedName>
</protein>
<organism evidence="2 3">
    <name type="scientific">Rhododendron simsii</name>
    <name type="common">Sims's rhododendron</name>
    <dbReference type="NCBI Taxonomy" id="118357"/>
    <lineage>
        <taxon>Eukaryota</taxon>
        <taxon>Viridiplantae</taxon>
        <taxon>Streptophyta</taxon>
        <taxon>Embryophyta</taxon>
        <taxon>Tracheophyta</taxon>
        <taxon>Spermatophyta</taxon>
        <taxon>Magnoliopsida</taxon>
        <taxon>eudicotyledons</taxon>
        <taxon>Gunneridae</taxon>
        <taxon>Pentapetalae</taxon>
        <taxon>asterids</taxon>
        <taxon>Ericales</taxon>
        <taxon>Ericaceae</taxon>
        <taxon>Ericoideae</taxon>
        <taxon>Rhodoreae</taxon>
        <taxon>Rhododendron</taxon>
    </lineage>
</organism>
<reference evidence="2" key="1">
    <citation type="submission" date="2019-11" db="EMBL/GenBank/DDBJ databases">
        <authorList>
            <person name="Liu Y."/>
            <person name="Hou J."/>
            <person name="Li T.-Q."/>
            <person name="Guan C.-H."/>
            <person name="Wu X."/>
            <person name="Wu H.-Z."/>
            <person name="Ling F."/>
            <person name="Zhang R."/>
            <person name="Shi X.-G."/>
            <person name="Ren J.-P."/>
            <person name="Chen E.-F."/>
            <person name="Sun J.-M."/>
        </authorList>
    </citation>
    <scope>NUCLEOTIDE SEQUENCE</scope>
    <source>
        <strain evidence="2">Adult_tree_wgs_1</strain>
        <tissue evidence="2">Leaves</tissue>
    </source>
</reference>
<evidence type="ECO:0000313" key="3">
    <source>
        <dbReference type="Proteomes" id="UP000626092"/>
    </source>
</evidence>